<dbReference type="RefSeq" id="WP_136820560.1">
    <property type="nucleotide sequence ID" value="NZ_BMJX01000003.1"/>
</dbReference>
<dbReference type="Proteomes" id="UP000309872">
    <property type="component" value="Unassembled WGS sequence"/>
</dbReference>
<evidence type="ECO:0000313" key="2">
    <source>
        <dbReference type="EMBL" id="TJY65431.1"/>
    </source>
</evidence>
<organism evidence="2 3">
    <name type="scientific">Sphingobacterium alkalisoli</name>
    <dbReference type="NCBI Taxonomy" id="1874115"/>
    <lineage>
        <taxon>Bacteria</taxon>
        <taxon>Pseudomonadati</taxon>
        <taxon>Bacteroidota</taxon>
        <taxon>Sphingobacteriia</taxon>
        <taxon>Sphingobacteriales</taxon>
        <taxon>Sphingobacteriaceae</taxon>
        <taxon>Sphingobacterium</taxon>
    </lineage>
</organism>
<dbReference type="EMBL" id="SUKA01000003">
    <property type="protein sequence ID" value="TJY65431.1"/>
    <property type="molecule type" value="Genomic_DNA"/>
</dbReference>
<evidence type="ECO:0000256" key="1">
    <source>
        <dbReference type="SAM" id="MobiDB-lite"/>
    </source>
</evidence>
<keyword evidence="3" id="KW-1185">Reference proteome</keyword>
<sequence>MNRINSESGSNGKNGRHGDTGKTENKVEKQLRDLEENCCLLLEMRRKRYCKRSKNIKESALKAKRGEEHSKANKR</sequence>
<feature type="region of interest" description="Disordered" evidence="1">
    <location>
        <begin position="52"/>
        <end position="75"/>
    </location>
</feature>
<evidence type="ECO:0000313" key="3">
    <source>
        <dbReference type="Proteomes" id="UP000309872"/>
    </source>
</evidence>
<proteinExistence type="predicted"/>
<feature type="region of interest" description="Disordered" evidence="1">
    <location>
        <begin position="1"/>
        <end position="28"/>
    </location>
</feature>
<feature type="compositionally biased region" description="Polar residues" evidence="1">
    <location>
        <begin position="1"/>
        <end position="13"/>
    </location>
</feature>
<comment type="caution">
    <text evidence="2">The sequence shown here is derived from an EMBL/GenBank/DDBJ whole genome shotgun (WGS) entry which is preliminary data.</text>
</comment>
<protein>
    <submittedName>
        <fullName evidence="2">Uncharacterized protein</fullName>
    </submittedName>
</protein>
<feature type="compositionally biased region" description="Basic and acidic residues" evidence="1">
    <location>
        <begin position="16"/>
        <end position="28"/>
    </location>
</feature>
<reference evidence="2 3" key="1">
    <citation type="submission" date="2019-04" db="EMBL/GenBank/DDBJ databases">
        <title>Sphingobacterium olei sp. nov., isolated from oil-contaminated soil.</title>
        <authorList>
            <person name="Liu B."/>
        </authorList>
    </citation>
    <scope>NUCLEOTIDE SEQUENCE [LARGE SCALE GENOMIC DNA]</scope>
    <source>
        <strain evidence="2 3">Y3L14</strain>
    </source>
</reference>
<accession>A0A4U0H1H0</accession>
<gene>
    <name evidence="2" type="ORF">FAZ19_09800</name>
</gene>
<name>A0A4U0H1H0_9SPHI</name>
<feature type="compositionally biased region" description="Basic and acidic residues" evidence="1">
    <location>
        <begin position="55"/>
        <end position="75"/>
    </location>
</feature>
<dbReference type="AlphaFoldDB" id="A0A4U0H1H0"/>